<dbReference type="EMBL" id="JACNEP010000001">
    <property type="protein sequence ID" value="MBC3764260.1"/>
    <property type="molecule type" value="Genomic_DNA"/>
</dbReference>
<protein>
    <recommendedName>
        <fullName evidence="3">LRAT domain-containing protein</fullName>
    </recommendedName>
</protein>
<keyword evidence="2" id="KW-1185">Reference proteome</keyword>
<dbReference type="RefSeq" id="WP_186504742.1">
    <property type="nucleotide sequence ID" value="NZ_JACNEP010000001.1"/>
</dbReference>
<name>A0A8J6IIA0_9ALTE</name>
<dbReference type="AlphaFoldDB" id="A0A8J6IIA0"/>
<evidence type="ECO:0000313" key="1">
    <source>
        <dbReference type="EMBL" id="MBC3764260.1"/>
    </source>
</evidence>
<dbReference type="Proteomes" id="UP000601768">
    <property type="component" value="Unassembled WGS sequence"/>
</dbReference>
<evidence type="ECO:0000313" key="2">
    <source>
        <dbReference type="Proteomes" id="UP000601768"/>
    </source>
</evidence>
<reference evidence="1" key="1">
    <citation type="journal article" date="2018" name="Int. J. Syst. Evol. Microbiol.">
        <title>Neptunicella marina gen. nov., sp. nov., isolated from surface seawater.</title>
        <authorList>
            <person name="Liu X."/>
            <person name="Lai Q."/>
            <person name="Du Y."/>
            <person name="Zhang X."/>
            <person name="Liu Z."/>
            <person name="Sun F."/>
            <person name="Shao Z."/>
        </authorList>
    </citation>
    <scope>NUCLEOTIDE SEQUENCE</scope>
    <source>
        <strain evidence="1">S27-2</strain>
    </source>
</reference>
<reference evidence="1" key="2">
    <citation type="submission" date="2020-08" db="EMBL/GenBank/DDBJ databases">
        <authorList>
            <person name="Lai Q."/>
        </authorList>
    </citation>
    <scope>NUCLEOTIDE SEQUENCE</scope>
    <source>
        <strain evidence="1">S27-2</strain>
    </source>
</reference>
<comment type="caution">
    <text evidence="1">The sequence shown here is derived from an EMBL/GenBank/DDBJ whole genome shotgun (WGS) entry which is preliminary data.</text>
</comment>
<accession>A0A8J6IIA0</accession>
<organism evidence="1 2">
    <name type="scientific">Neptunicella marina</name>
    <dbReference type="NCBI Taxonomy" id="2125989"/>
    <lineage>
        <taxon>Bacteria</taxon>
        <taxon>Pseudomonadati</taxon>
        <taxon>Pseudomonadota</taxon>
        <taxon>Gammaproteobacteria</taxon>
        <taxon>Alteromonadales</taxon>
        <taxon>Alteromonadaceae</taxon>
        <taxon>Neptunicella</taxon>
    </lineage>
</organism>
<evidence type="ECO:0008006" key="3">
    <source>
        <dbReference type="Google" id="ProtNLM"/>
    </source>
</evidence>
<sequence length="175" mass="19409">MAVPLIWLGVGVGSWLVGQHLRQQDMRAKGVVAQFPGERAIAVKAKGGAIVCCGIYGVFDHSGIWLDDGVAELKGNGLIRAVSASRFMQNRSGDTIFIACDSSGKPLIDPLAAQRASAQLFSYRDYHVLNNNCHRFSWQCISGENRRITQFATLNHLMAEHFQQTVYWHPLQYCS</sequence>
<proteinExistence type="predicted"/>
<gene>
    <name evidence="1" type="ORF">H8B19_00080</name>
</gene>